<sequence>MAISEVSELCRRFSIKNTMHRFWFWMFMFEQRSFACVRCIWVGVPGVIACAVFPWMRTAYNHCEFGHSG</sequence>
<dbReference type="Proteomes" id="UP000257109">
    <property type="component" value="Unassembled WGS sequence"/>
</dbReference>
<comment type="caution">
    <text evidence="2">The sequence shown here is derived from an EMBL/GenBank/DDBJ whole genome shotgun (WGS) entry which is preliminary data.</text>
</comment>
<evidence type="ECO:0000313" key="3">
    <source>
        <dbReference type="Proteomes" id="UP000257109"/>
    </source>
</evidence>
<evidence type="ECO:0000256" key="1">
    <source>
        <dbReference type="SAM" id="Phobius"/>
    </source>
</evidence>
<name>A0A371HVC5_MUCPR</name>
<gene>
    <name evidence="2" type="ORF">CR513_09223</name>
</gene>
<keyword evidence="3" id="KW-1185">Reference proteome</keyword>
<dbReference type="EMBL" id="QJKJ01001623">
    <property type="protein sequence ID" value="RDY06745.1"/>
    <property type="molecule type" value="Genomic_DNA"/>
</dbReference>
<keyword evidence="1" id="KW-0472">Membrane</keyword>
<keyword evidence="1" id="KW-1133">Transmembrane helix</keyword>
<feature type="transmembrane region" description="Helical" evidence="1">
    <location>
        <begin position="35"/>
        <end position="56"/>
    </location>
</feature>
<reference evidence="2" key="1">
    <citation type="submission" date="2018-05" db="EMBL/GenBank/DDBJ databases">
        <title>Draft genome of Mucuna pruriens seed.</title>
        <authorList>
            <person name="Nnadi N.E."/>
            <person name="Vos R."/>
            <person name="Hasami M.H."/>
            <person name="Devisetty U.K."/>
            <person name="Aguiy J.C."/>
        </authorList>
    </citation>
    <scope>NUCLEOTIDE SEQUENCE [LARGE SCALE GENOMIC DNA]</scope>
    <source>
        <strain evidence="2">JCA_2017</strain>
    </source>
</reference>
<proteinExistence type="predicted"/>
<evidence type="ECO:0000313" key="2">
    <source>
        <dbReference type="EMBL" id="RDY06745.1"/>
    </source>
</evidence>
<keyword evidence="1" id="KW-0812">Transmembrane</keyword>
<organism evidence="2 3">
    <name type="scientific">Mucuna pruriens</name>
    <name type="common">Velvet bean</name>
    <name type="synonym">Dolichos pruriens</name>
    <dbReference type="NCBI Taxonomy" id="157652"/>
    <lineage>
        <taxon>Eukaryota</taxon>
        <taxon>Viridiplantae</taxon>
        <taxon>Streptophyta</taxon>
        <taxon>Embryophyta</taxon>
        <taxon>Tracheophyta</taxon>
        <taxon>Spermatophyta</taxon>
        <taxon>Magnoliopsida</taxon>
        <taxon>eudicotyledons</taxon>
        <taxon>Gunneridae</taxon>
        <taxon>Pentapetalae</taxon>
        <taxon>rosids</taxon>
        <taxon>fabids</taxon>
        <taxon>Fabales</taxon>
        <taxon>Fabaceae</taxon>
        <taxon>Papilionoideae</taxon>
        <taxon>50 kb inversion clade</taxon>
        <taxon>NPAAA clade</taxon>
        <taxon>indigoferoid/millettioid clade</taxon>
        <taxon>Phaseoleae</taxon>
        <taxon>Mucuna</taxon>
    </lineage>
</organism>
<accession>A0A371HVC5</accession>
<protein>
    <submittedName>
        <fullName evidence="2">Uncharacterized protein</fullName>
    </submittedName>
</protein>
<dbReference type="AlphaFoldDB" id="A0A371HVC5"/>